<evidence type="ECO:0000256" key="8">
    <source>
        <dbReference type="ARBA" id="ARBA00022848"/>
    </source>
</evidence>
<dbReference type="GO" id="GO:0006805">
    <property type="term" value="P:xenobiotic metabolic process"/>
    <property type="evidence" value="ECO:0007669"/>
    <property type="project" value="TreeGrafter"/>
</dbReference>
<keyword evidence="9 14" id="KW-0560">Oxidoreductase</keyword>
<dbReference type="Gene3D" id="1.10.630.10">
    <property type="entry name" value="Cytochrome P450"/>
    <property type="match status" value="2"/>
</dbReference>
<dbReference type="PANTHER" id="PTHR24300:SF424">
    <property type="entry name" value="CYTOCHROME P450"/>
    <property type="match status" value="1"/>
</dbReference>
<evidence type="ECO:0000313" key="16">
    <source>
        <dbReference type="EMBL" id="UWY61445.1"/>
    </source>
</evidence>
<dbReference type="GO" id="GO:0016712">
    <property type="term" value="F:oxidoreductase activity, acting on paired donors, with incorporation or reduction of molecular oxygen, reduced flavin or flavoprotein as one donor, and incorporation of one atom of oxygen"/>
    <property type="evidence" value="ECO:0007669"/>
    <property type="project" value="UniProtKB-EC"/>
</dbReference>
<comment type="cofactor">
    <cofactor evidence="1 13">
        <name>heme</name>
        <dbReference type="ChEBI" id="CHEBI:30413"/>
    </cofactor>
</comment>
<dbReference type="AlphaFoldDB" id="A0A977P3G3"/>
<dbReference type="GO" id="GO:0005789">
    <property type="term" value="C:endoplasmic reticulum membrane"/>
    <property type="evidence" value="ECO:0007669"/>
    <property type="project" value="UniProtKB-SubCell"/>
</dbReference>
<evidence type="ECO:0000256" key="11">
    <source>
        <dbReference type="ARBA" id="ARBA00023033"/>
    </source>
</evidence>
<name>A0A977P3G3_BUFGR</name>
<evidence type="ECO:0000256" key="1">
    <source>
        <dbReference type="ARBA" id="ARBA00001971"/>
    </source>
</evidence>
<evidence type="ECO:0000256" key="5">
    <source>
        <dbReference type="ARBA" id="ARBA00022617"/>
    </source>
</evidence>
<keyword evidence="15" id="KW-0812">Transmembrane</keyword>
<feature type="transmembrane region" description="Helical" evidence="15">
    <location>
        <begin position="7"/>
        <end position="28"/>
    </location>
</feature>
<accession>A0A977P3G3</accession>
<evidence type="ECO:0000256" key="7">
    <source>
        <dbReference type="ARBA" id="ARBA00022824"/>
    </source>
</evidence>
<keyword evidence="12 15" id="KW-0472">Membrane</keyword>
<protein>
    <submittedName>
        <fullName evidence="16">Cytochrome P450 43963</fullName>
        <ecNumber evidence="16">1.14.14.1</ecNumber>
    </submittedName>
</protein>
<evidence type="ECO:0000256" key="2">
    <source>
        <dbReference type="ARBA" id="ARBA00004174"/>
    </source>
</evidence>
<evidence type="ECO:0000256" key="10">
    <source>
        <dbReference type="ARBA" id="ARBA00023004"/>
    </source>
</evidence>
<dbReference type="FunFam" id="1.10.630.10:FF:000238">
    <property type="entry name" value="Cytochrome P450 2A6"/>
    <property type="match status" value="1"/>
</dbReference>
<dbReference type="GO" id="GO:0020037">
    <property type="term" value="F:heme binding"/>
    <property type="evidence" value="ECO:0007669"/>
    <property type="project" value="InterPro"/>
</dbReference>
<keyword evidence="11 14" id="KW-0503">Monooxygenase</keyword>
<evidence type="ECO:0000256" key="13">
    <source>
        <dbReference type="PIRSR" id="PIRSR602401-1"/>
    </source>
</evidence>
<evidence type="ECO:0000256" key="3">
    <source>
        <dbReference type="ARBA" id="ARBA00004406"/>
    </source>
</evidence>
<reference evidence="16" key="1">
    <citation type="journal article" date="2022" name="ACS Catal.">
        <title>Biocatalytic C14-Hydroxylation on Androstenedione Enabled Modular Synthesis of Cardiotonic Steroids.</title>
        <authorList>
            <person name="Zhao Y."/>
            <person name="Zhang B."/>
            <person name="Sun Z.Q."/>
            <person name="Zhang H."/>
            <person name="Wang W."/>
            <person name="Wang Z.R."/>
            <person name="Guo Z.K."/>
            <person name="Yu S."/>
            <person name="Tan R.X."/>
            <person name="Ge H.M."/>
        </authorList>
    </citation>
    <scope>NUCLEOTIDE SEQUENCE</scope>
    <source>
        <tissue evidence="16">Leg ear</tissue>
    </source>
</reference>
<dbReference type="PRINTS" id="PR00385">
    <property type="entry name" value="P450"/>
</dbReference>
<dbReference type="SUPFAM" id="SSF48264">
    <property type="entry name" value="Cytochrome P450"/>
    <property type="match status" value="2"/>
</dbReference>
<dbReference type="GO" id="GO:0019373">
    <property type="term" value="P:epoxygenase P450 pathway"/>
    <property type="evidence" value="ECO:0007669"/>
    <property type="project" value="TreeGrafter"/>
</dbReference>
<dbReference type="InterPro" id="IPR017972">
    <property type="entry name" value="Cyt_P450_CS"/>
</dbReference>
<evidence type="ECO:0000256" key="9">
    <source>
        <dbReference type="ARBA" id="ARBA00023002"/>
    </source>
</evidence>
<dbReference type="InterPro" id="IPR050182">
    <property type="entry name" value="Cytochrome_P450_fam2"/>
</dbReference>
<dbReference type="GO" id="GO:0005506">
    <property type="term" value="F:iron ion binding"/>
    <property type="evidence" value="ECO:0007669"/>
    <property type="project" value="InterPro"/>
</dbReference>
<dbReference type="PROSITE" id="PS00086">
    <property type="entry name" value="CYTOCHROME_P450"/>
    <property type="match status" value="1"/>
</dbReference>
<evidence type="ECO:0000256" key="14">
    <source>
        <dbReference type="RuleBase" id="RU000461"/>
    </source>
</evidence>
<dbReference type="EMBL" id="ON113039">
    <property type="protein sequence ID" value="UWY61445.1"/>
    <property type="molecule type" value="mRNA"/>
</dbReference>
<evidence type="ECO:0000256" key="15">
    <source>
        <dbReference type="SAM" id="Phobius"/>
    </source>
</evidence>
<comment type="subcellular location">
    <subcellularLocation>
        <location evidence="3">Endoplasmic reticulum membrane</location>
        <topology evidence="3">Peripheral membrane protein</topology>
    </subcellularLocation>
    <subcellularLocation>
        <location evidence="2">Microsome membrane</location>
        <topology evidence="2">Peripheral membrane protein</topology>
    </subcellularLocation>
</comment>
<keyword evidence="7" id="KW-0256">Endoplasmic reticulum</keyword>
<gene>
    <name evidence="16" type="primary">CYP43963</name>
</gene>
<dbReference type="InterPro" id="IPR002401">
    <property type="entry name" value="Cyt_P450_E_grp-I"/>
</dbReference>
<proteinExistence type="evidence at transcript level"/>
<dbReference type="InterPro" id="IPR001128">
    <property type="entry name" value="Cyt_P450"/>
</dbReference>
<dbReference type="PANTHER" id="PTHR24300">
    <property type="entry name" value="CYTOCHROME P450 508A4-RELATED"/>
    <property type="match status" value="1"/>
</dbReference>
<dbReference type="FunFam" id="1.10.630.10:FF:000176">
    <property type="entry name" value="Uncharacterized protein"/>
    <property type="match status" value="1"/>
</dbReference>
<sequence>MYFSEDVTLLLTVVVACLILFISFKHFWRKGNLPPGPTSLPILGNCLQLSKGDIVKSLLKLSEKYGEVFTIYLGSRPVIVVTGYKSVKEVYVDRGDDFLGRGDIYSFDFIYKNYGIAFTSNMDRWRELRKFSLSTLRELGMGRRNTEERIQEEAACLVTELKKTESLVEPRLYISKATCNVIFSIMFGNRCDYEDAELLNVISLMHKTFSIASSTWGQLYEMFPWIMLFIPGKHQKVFIYLKKLLKFVEKIVEINKKSLNRNNPRDYVDAFLIKMEKENTNPKSEFHLTNLVNSALQIFFAGVETISTTLTYSLLLLMKYPDVLGRLQAEIDRVIGESRIPNIEDRSKMPYMEAVIHEIQRYIDILPLNVPHATTKDVNFKGYTIPKGTDVYPLLCSVLKDPTKLSCPDNFDPTHFLDDKGCFKKNETFMPFSAGKRICAGEGLARMELFIFLTTILQHFKLTPEREFTDNDIKPLMAGFSNFKEKYGSIYTVYFGHYPIVVLCGYDTVKEALIDHAEEFGGRGRLPTLDQFVKGYGMGFSNGSRWKDLRRFSLTTLRNFGMGKKSIEERIQEEAHFLIAEIKSQKEQFVDPTIFLIQGVSNVICSIVFGNRFEYSNDSFQKLLGMFNAVLQDMSGVYGQVSAKHLTL</sequence>
<keyword evidence="10 13" id="KW-0408">Iron</keyword>
<keyword evidence="15" id="KW-1133">Transmembrane helix</keyword>
<dbReference type="Pfam" id="PF00067">
    <property type="entry name" value="p450"/>
    <property type="match status" value="2"/>
</dbReference>
<organism evidence="16">
    <name type="scientific">Bufo gargarizans</name>
    <name type="common">Asian toad</name>
    <name type="synonym">Bufo bufo gargarizans</name>
    <dbReference type="NCBI Taxonomy" id="30331"/>
    <lineage>
        <taxon>Eukaryota</taxon>
        <taxon>Metazoa</taxon>
        <taxon>Chordata</taxon>
        <taxon>Craniata</taxon>
        <taxon>Vertebrata</taxon>
        <taxon>Euteleostomi</taxon>
        <taxon>Amphibia</taxon>
        <taxon>Batrachia</taxon>
        <taxon>Anura</taxon>
        <taxon>Neobatrachia</taxon>
        <taxon>Hyloidea</taxon>
        <taxon>Bufonidae</taxon>
        <taxon>Bufo</taxon>
    </lineage>
</organism>
<dbReference type="PRINTS" id="PR00463">
    <property type="entry name" value="EP450I"/>
</dbReference>
<comment type="similarity">
    <text evidence="4 14">Belongs to the cytochrome P450 family.</text>
</comment>
<dbReference type="InterPro" id="IPR036396">
    <property type="entry name" value="Cyt_P450_sf"/>
</dbReference>
<dbReference type="EC" id="1.14.14.1" evidence="16"/>
<evidence type="ECO:0000256" key="12">
    <source>
        <dbReference type="ARBA" id="ARBA00023136"/>
    </source>
</evidence>
<evidence type="ECO:0000256" key="4">
    <source>
        <dbReference type="ARBA" id="ARBA00010617"/>
    </source>
</evidence>
<keyword evidence="5 13" id="KW-0349">Heme</keyword>
<feature type="binding site" description="axial binding residue" evidence="13">
    <location>
        <position position="439"/>
    </location>
    <ligand>
        <name>heme</name>
        <dbReference type="ChEBI" id="CHEBI:30413"/>
    </ligand>
    <ligandPart>
        <name>Fe</name>
        <dbReference type="ChEBI" id="CHEBI:18248"/>
    </ligandPart>
</feature>
<evidence type="ECO:0000256" key="6">
    <source>
        <dbReference type="ARBA" id="ARBA00022723"/>
    </source>
</evidence>
<keyword evidence="6 13" id="KW-0479">Metal-binding</keyword>
<dbReference type="GO" id="GO:0008392">
    <property type="term" value="F:arachidonate epoxygenase activity"/>
    <property type="evidence" value="ECO:0007669"/>
    <property type="project" value="TreeGrafter"/>
</dbReference>
<keyword evidence="8" id="KW-0492">Microsome</keyword>